<dbReference type="InterPro" id="IPR039728">
    <property type="entry name" value="GLG1"/>
</dbReference>
<accession>A0A0X3NNV0</accession>
<sequence>MILRVAVHSVLLLFFTCFEIGITSEFKSSNPDPKKCSREITTFCNDVKDSELLLIRCLMAEPLTANALSDSCHNYLWIRRVQLTQDNYFHNASNGVCNADLARVPDCRKIAEGSSEKIPCLFEHKQEVTNHECQMYLNLVGEIILSDFRLVYGFIDSCKNDIEKFNCGRVSVGPVNVNRVSVLSQGATINCLSLRIEKLDSKCAHQIFRISELQSDDFHLDRPLFYACREDRERLCGGVVSGDGRVFDCLMNHKFDEGMSFECRQHLTERQRLRSRNYRADHSLTNACAQEIAENKCDTGAETSDSASSTALSSIMLCLEAAKDANNRGNSEKRAISGPCFVKMREIRKQLMEDYSLTPEIIVNCQEPIDRFCKNYKTRRQGKVLHCLLGVQRSIPINLESPFPEKCQHAIHNLLKIGEVVDDIRVDPVIRAACAPILAGQCNAAIVESDRVYGCLMEARRSPNMPEECKYHLFELEFIVSRDITLDKNLFQACARDAEKLCHFSTGSWRKHSMGDQLLANCLWSHRHPTAKPRALSPSCLVELSRLMLIRASSIDLSPEVFQVCLADLGRFCLPNSEKHVARLEVDRRNDGDAEKAAEEQGMPCLEDHLGELQAPCREAVINYAKDIEEEPDLDQRIATACVAAEDRFCSGIRQSVRNQLASVEVPPADREAFLAEAQTSLRDAMFQCLVEHKNHPRMEPQCRSAVEHFQIISLNDVRISPGFYLDCQQAIKLYCQPPTDPAKVIEPMPQSKMEVVACLSRKLLEFSLLSSTRESSTAENSTAIPPRCLRHLRFELLSRAESIRLDPELDVACHLEWKRYCGHVESGQGEAIECLRQHRRQLSPKCHTIVFNRDRLATLDRNTDYKLLSLCEPMAHLHCPHLLDDRKGYRQLVFGTDLLDCLHAASTSSAHVDTFDPQCRQVVVKRLRMQWMDFRLDAKLNKHCRMDMKVFCSEEVESDSASAFDQGNKVLTCLMKQYIASSLKGRSPLTRPCASHIRTLLIAANLNHHMDPVLVELCHGDLHTYCSEELALSGLDGDDADGLVGECLRRQVALKRIHNASCVNEVLNLNLASHTDIDVDPVLVQDCAEAIKVACDKVAPGNGRRMKCLLAAMDNPSLSELIDAKCRRSLTLRQDLWAISAKISGAPDWRQLAAELNASTSRNFIFAVTCAVVGLIFIFGLLCGRVTRRVPVNMKEK</sequence>
<dbReference type="Pfam" id="PF00839">
    <property type="entry name" value="Cys_rich_FGFR"/>
    <property type="match status" value="11"/>
</dbReference>
<evidence type="ECO:0000313" key="11">
    <source>
        <dbReference type="EMBL" id="JAP40880.1"/>
    </source>
</evidence>
<evidence type="ECO:0000256" key="9">
    <source>
        <dbReference type="SAM" id="Phobius"/>
    </source>
</evidence>
<evidence type="ECO:0000256" key="1">
    <source>
        <dbReference type="ARBA" id="ARBA00004479"/>
    </source>
</evidence>
<evidence type="ECO:0000256" key="3">
    <source>
        <dbReference type="ARBA" id="ARBA00022729"/>
    </source>
</evidence>
<keyword evidence="2 9" id="KW-0812">Transmembrane</keyword>
<feature type="repeat" description="Cys-rich GLG1" evidence="8">
    <location>
        <begin position="198"/>
        <end position="258"/>
    </location>
</feature>
<keyword evidence="7" id="KW-0325">Glycoprotein</keyword>
<dbReference type="InterPro" id="IPR001893">
    <property type="entry name" value="Cys-rich_GLG1_repeat"/>
</dbReference>
<feature type="repeat" description="Cys-rich GLG1" evidence="8">
    <location>
        <begin position="915"/>
        <end position="983"/>
    </location>
</feature>
<feature type="signal peptide" evidence="10">
    <location>
        <begin position="1"/>
        <end position="23"/>
    </location>
</feature>
<gene>
    <name evidence="11" type="ORF">TR128151</name>
</gene>
<feature type="transmembrane region" description="Helical" evidence="9">
    <location>
        <begin position="1165"/>
        <end position="1188"/>
    </location>
</feature>
<evidence type="ECO:0000256" key="8">
    <source>
        <dbReference type="PROSITE-ProRule" id="PRU00622"/>
    </source>
</evidence>
<keyword evidence="5 9" id="KW-1133">Transmembrane helix</keyword>
<organism evidence="11">
    <name type="scientific">Schistocephalus solidus</name>
    <name type="common">Tapeworm</name>
    <dbReference type="NCBI Taxonomy" id="70667"/>
    <lineage>
        <taxon>Eukaryota</taxon>
        <taxon>Metazoa</taxon>
        <taxon>Spiralia</taxon>
        <taxon>Lophotrochozoa</taxon>
        <taxon>Platyhelminthes</taxon>
        <taxon>Cestoda</taxon>
        <taxon>Eucestoda</taxon>
        <taxon>Diphyllobothriidea</taxon>
        <taxon>Diphyllobothriidae</taxon>
        <taxon>Schistocephalus</taxon>
    </lineage>
</organism>
<dbReference type="PROSITE" id="PS51289">
    <property type="entry name" value="GLG1_C_RICH"/>
    <property type="match status" value="3"/>
</dbReference>
<evidence type="ECO:0000256" key="10">
    <source>
        <dbReference type="SAM" id="SignalP"/>
    </source>
</evidence>
<evidence type="ECO:0000256" key="7">
    <source>
        <dbReference type="ARBA" id="ARBA00023180"/>
    </source>
</evidence>
<protein>
    <recommendedName>
        <fullName evidence="12">Golgi apparatus protein 1</fullName>
    </recommendedName>
</protein>
<name>A0A0X3NNV0_SCHSO</name>
<dbReference type="GO" id="GO:0017134">
    <property type="term" value="F:fibroblast growth factor binding"/>
    <property type="evidence" value="ECO:0007669"/>
    <property type="project" value="TreeGrafter"/>
</dbReference>
<evidence type="ECO:0000256" key="6">
    <source>
        <dbReference type="ARBA" id="ARBA00023136"/>
    </source>
</evidence>
<feature type="chain" id="PRO_5007050655" description="Golgi apparatus protein 1" evidence="10">
    <location>
        <begin position="24"/>
        <end position="1198"/>
    </location>
</feature>
<keyword evidence="4" id="KW-0677">Repeat</keyword>
<keyword evidence="3 10" id="KW-0732">Signal</keyword>
<dbReference type="AlphaFoldDB" id="A0A0X3NNV0"/>
<evidence type="ECO:0008006" key="12">
    <source>
        <dbReference type="Google" id="ProtNLM"/>
    </source>
</evidence>
<dbReference type="PANTHER" id="PTHR11884">
    <property type="entry name" value="SELECTIN LIGAND RELATED"/>
    <property type="match status" value="1"/>
</dbReference>
<dbReference type="PANTHER" id="PTHR11884:SF1">
    <property type="entry name" value="GOLGI APPARATUS PROTEIN 1"/>
    <property type="match status" value="1"/>
</dbReference>
<comment type="subcellular location">
    <subcellularLocation>
        <location evidence="1">Membrane</location>
        <topology evidence="1">Single-pass type I membrane protein</topology>
    </subcellularLocation>
</comment>
<proteinExistence type="predicted"/>
<feature type="repeat" description="Cys-rich GLG1" evidence="8">
    <location>
        <begin position="784"/>
        <end position="844"/>
    </location>
</feature>
<reference evidence="11" key="1">
    <citation type="submission" date="2016-01" db="EMBL/GenBank/DDBJ databases">
        <title>Reference transcriptome for the parasite Schistocephalus solidus: insights into the molecular evolution of parasitism.</title>
        <authorList>
            <person name="Hebert F.O."/>
            <person name="Grambauer S."/>
            <person name="Barber I."/>
            <person name="Landry C.R."/>
            <person name="Aubin-Horth N."/>
        </authorList>
    </citation>
    <scope>NUCLEOTIDE SEQUENCE</scope>
</reference>
<dbReference type="InterPro" id="IPR017873">
    <property type="entry name" value="Cys-rich_GLG1_repeat_euk"/>
</dbReference>
<dbReference type="EMBL" id="GEEE01022345">
    <property type="protein sequence ID" value="JAP40880.1"/>
    <property type="molecule type" value="Transcribed_RNA"/>
</dbReference>
<evidence type="ECO:0000256" key="4">
    <source>
        <dbReference type="ARBA" id="ARBA00022737"/>
    </source>
</evidence>
<keyword evidence="6 9" id="KW-0472">Membrane</keyword>
<evidence type="ECO:0000256" key="2">
    <source>
        <dbReference type="ARBA" id="ARBA00022692"/>
    </source>
</evidence>
<dbReference type="GO" id="GO:0000139">
    <property type="term" value="C:Golgi membrane"/>
    <property type="evidence" value="ECO:0007669"/>
    <property type="project" value="InterPro"/>
</dbReference>
<evidence type="ECO:0000256" key="5">
    <source>
        <dbReference type="ARBA" id="ARBA00022989"/>
    </source>
</evidence>